<evidence type="ECO:0000256" key="1">
    <source>
        <dbReference type="SAM" id="SignalP"/>
    </source>
</evidence>
<dbReference type="InterPro" id="IPR002477">
    <property type="entry name" value="Peptidoglycan-bd-like"/>
</dbReference>
<dbReference type="CDD" id="cd13399">
    <property type="entry name" value="Slt35-like"/>
    <property type="match status" value="1"/>
</dbReference>
<dbReference type="InterPro" id="IPR036366">
    <property type="entry name" value="PGBDSf"/>
</dbReference>
<protein>
    <submittedName>
        <fullName evidence="4">Lytic murein transglycosylase</fullName>
    </submittedName>
</protein>
<feature type="domain" description="Peptidoglycan binding-like" evidence="2">
    <location>
        <begin position="351"/>
        <end position="406"/>
    </location>
</feature>
<proteinExistence type="predicted"/>
<reference evidence="4" key="1">
    <citation type="submission" date="2022-04" db="EMBL/GenBank/DDBJ databases">
        <title>Desulfatitalea alkaliphila sp. nov., a novel anaerobic sulfate-reducing bacterium isolated from terrestrial mud volcano, Taman Peninsula, Russia.</title>
        <authorList>
            <person name="Khomyakova M.A."/>
            <person name="Merkel A.Y."/>
            <person name="Slobodkin A.I."/>
        </authorList>
    </citation>
    <scope>NUCLEOTIDE SEQUENCE</scope>
    <source>
        <strain evidence="4">M08but</strain>
    </source>
</reference>
<evidence type="ECO:0000313" key="4">
    <source>
        <dbReference type="EMBL" id="MCJ8502701.1"/>
    </source>
</evidence>
<dbReference type="PANTHER" id="PTHR30163">
    <property type="entry name" value="MEMBRANE-BOUND LYTIC MUREIN TRANSGLYCOSYLASE B"/>
    <property type="match status" value="1"/>
</dbReference>
<feature type="signal peptide" evidence="1">
    <location>
        <begin position="1"/>
        <end position="23"/>
    </location>
</feature>
<dbReference type="InterPro" id="IPR023346">
    <property type="entry name" value="Lysozyme-like_dom_sf"/>
</dbReference>
<accession>A0AA41R6N8</accession>
<evidence type="ECO:0000313" key="5">
    <source>
        <dbReference type="Proteomes" id="UP001165427"/>
    </source>
</evidence>
<dbReference type="InterPro" id="IPR011970">
    <property type="entry name" value="MltB_2"/>
</dbReference>
<sequence>MPAAVAALILLSVLCGGTAQVSAETQAKAASADAPDPAFATWLASLREEARDSGISEATLDAALQDVALLVRVIELDRRQPEFTQTFWQYLDRRVTDTRVERGRMLLEKHGLLLNEIQASYGVPARYLIALWGLETNFGDYMGNNRVIDALVTLAYDQRRARFFRAELLQALKIIDQGHITPDGMMGSWAGAMGHMQFMPSTFMGYAVDHTGDGRKDIWGSLPDAFSSAANFLANSGWQAGELWGREVRLPARFDLALADIRTRKTIAQWSALGVRRAAGGPLPPADMEGAIVMPQGQSGPAFLVYDNFRVIMRWNRSVNYAVTVGHLADRIVGMPPLANGREADHAPLTRSEIMELQQLLNQLGFVAGAADGLPGPSTQSAIRDFQKQHALPPDGYPSPALLQRLRQSAPPLS</sequence>
<dbReference type="Gene3D" id="1.10.530.10">
    <property type="match status" value="1"/>
</dbReference>
<dbReference type="Gene3D" id="1.10.101.10">
    <property type="entry name" value="PGBD-like superfamily/PGBD"/>
    <property type="match status" value="1"/>
</dbReference>
<dbReference type="Proteomes" id="UP001165427">
    <property type="component" value="Unassembled WGS sequence"/>
</dbReference>
<dbReference type="InterPro" id="IPR031304">
    <property type="entry name" value="SLT_2"/>
</dbReference>
<dbReference type="SUPFAM" id="SSF53955">
    <property type="entry name" value="Lysozyme-like"/>
    <property type="match status" value="1"/>
</dbReference>
<dbReference type="GO" id="GO:0008933">
    <property type="term" value="F:peptidoglycan lytic transglycosylase activity"/>
    <property type="evidence" value="ECO:0007669"/>
    <property type="project" value="TreeGrafter"/>
</dbReference>
<comment type="caution">
    <text evidence="4">The sequence shown here is derived from an EMBL/GenBank/DDBJ whole genome shotgun (WGS) entry which is preliminary data.</text>
</comment>
<dbReference type="Gene3D" id="1.10.8.350">
    <property type="entry name" value="Bacterial muramidase"/>
    <property type="match status" value="1"/>
</dbReference>
<dbReference type="AlphaFoldDB" id="A0AA41R6N8"/>
<dbReference type="InterPro" id="IPR036365">
    <property type="entry name" value="PGBD-like_sf"/>
</dbReference>
<dbReference type="EMBL" id="JALJRB010000031">
    <property type="protein sequence ID" value="MCJ8502701.1"/>
    <property type="molecule type" value="Genomic_DNA"/>
</dbReference>
<name>A0AA41R6N8_9BACT</name>
<dbReference type="Pfam" id="PF13406">
    <property type="entry name" value="SLT_2"/>
    <property type="match status" value="1"/>
</dbReference>
<keyword evidence="1" id="KW-0732">Signal</keyword>
<gene>
    <name evidence="4" type="ORF">MRX98_19150</name>
</gene>
<evidence type="ECO:0000259" key="3">
    <source>
        <dbReference type="Pfam" id="PF13406"/>
    </source>
</evidence>
<dbReference type="NCBIfam" id="TIGR02283">
    <property type="entry name" value="MltB_2"/>
    <property type="match status" value="1"/>
</dbReference>
<organism evidence="4 5">
    <name type="scientific">Desulfatitalea alkaliphila</name>
    <dbReference type="NCBI Taxonomy" id="2929485"/>
    <lineage>
        <taxon>Bacteria</taxon>
        <taxon>Pseudomonadati</taxon>
        <taxon>Thermodesulfobacteriota</taxon>
        <taxon>Desulfobacteria</taxon>
        <taxon>Desulfobacterales</taxon>
        <taxon>Desulfosarcinaceae</taxon>
        <taxon>Desulfatitalea</taxon>
    </lineage>
</organism>
<dbReference type="SUPFAM" id="SSF47090">
    <property type="entry name" value="PGBD-like"/>
    <property type="match status" value="1"/>
</dbReference>
<dbReference type="InterPro" id="IPR043426">
    <property type="entry name" value="MltB-like"/>
</dbReference>
<keyword evidence="5" id="KW-1185">Reference proteome</keyword>
<dbReference type="Pfam" id="PF01471">
    <property type="entry name" value="PG_binding_1"/>
    <property type="match status" value="1"/>
</dbReference>
<feature type="chain" id="PRO_5041347105" evidence="1">
    <location>
        <begin position="24"/>
        <end position="414"/>
    </location>
</feature>
<dbReference type="FunFam" id="1.10.8.350:FF:000001">
    <property type="entry name" value="Lytic murein transglycosylase B"/>
    <property type="match status" value="1"/>
</dbReference>
<feature type="domain" description="Transglycosylase SLT" evidence="3">
    <location>
        <begin position="39"/>
        <end position="330"/>
    </location>
</feature>
<dbReference type="GO" id="GO:0009253">
    <property type="term" value="P:peptidoglycan catabolic process"/>
    <property type="evidence" value="ECO:0007669"/>
    <property type="project" value="TreeGrafter"/>
</dbReference>
<dbReference type="RefSeq" id="WP_246913875.1">
    <property type="nucleotide sequence ID" value="NZ_JALJRB010000031.1"/>
</dbReference>
<evidence type="ECO:0000259" key="2">
    <source>
        <dbReference type="Pfam" id="PF01471"/>
    </source>
</evidence>
<dbReference type="PANTHER" id="PTHR30163:SF8">
    <property type="entry name" value="LYTIC MUREIN TRANSGLYCOSYLASE"/>
    <property type="match status" value="1"/>
</dbReference>